<accession>A0A1M6NYV9</accession>
<name>A0A1M6NYV9_9BACT</name>
<dbReference type="InterPro" id="IPR025992">
    <property type="entry name" value="Haem-bd"/>
</dbReference>
<dbReference type="Proteomes" id="UP000184050">
    <property type="component" value="Unassembled WGS sequence"/>
</dbReference>
<organism evidence="2 3">
    <name type="scientific">Tangfeifania diversioriginum</name>
    <dbReference type="NCBI Taxonomy" id="1168035"/>
    <lineage>
        <taxon>Bacteria</taxon>
        <taxon>Pseudomonadati</taxon>
        <taxon>Bacteroidota</taxon>
        <taxon>Bacteroidia</taxon>
        <taxon>Marinilabiliales</taxon>
        <taxon>Prolixibacteraceae</taxon>
        <taxon>Tangfeifania</taxon>
    </lineage>
</organism>
<proteinExistence type="predicted"/>
<gene>
    <name evidence="2" type="ORF">SAMN05444280_1496</name>
</gene>
<protein>
    <submittedName>
        <fullName evidence="2">Haem-binding domain-containing protein</fullName>
    </submittedName>
</protein>
<dbReference type="EMBL" id="FQZE01000049">
    <property type="protein sequence ID" value="SHK00841.1"/>
    <property type="molecule type" value="Genomic_DNA"/>
</dbReference>
<evidence type="ECO:0000259" key="1">
    <source>
        <dbReference type="SMART" id="SM01235"/>
    </source>
</evidence>
<reference evidence="2 3" key="1">
    <citation type="submission" date="2016-11" db="EMBL/GenBank/DDBJ databases">
        <authorList>
            <person name="Jaros S."/>
            <person name="Januszkiewicz K."/>
            <person name="Wedrychowicz H."/>
        </authorList>
    </citation>
    <scope>NUCLEOTIDE SEQUENCE [LARGE SCALE GENOMIC DNA]</scope>
    <source>
        <strain evidence="2 3">DSM 27063</strain>
    </source>
</reference>
<sequence length="155" mass="18158">MKKVLRIFIIAVLVLFVVAQFFQPEKNRIEMDDDHLFKQADVPENMQTLLTNACLDCHSNQTNYLWYHYVSPVSWVINNHIVEGKEHLNLSEWGQMDVFDKIGTLDEMIEEVEKGEMPLKEYVLLHPKAKLDEAEVEVLRNWTEKLSEELIANAE</sequence>
<dbReference type="Pfam" id="PF14376">
    <property type="entry name" value="Haem_bd"/>
    <property type="match status" value="1"/>
</dbReference>
<dbReference type="STRING" id="1168035.SAMN05444280_1496"/>
<dbReference type="AlphaFoldDB" id="A0A1M6NYV9"/>
<feature type="domain" description="Haem-binding" evidence="1">
    <location>
        <begin position="13"/>
        <end position="147"/>
    </location>
</feature>
<dbReference type="OrthoDB" id="196738at2"/>
<keyword evidence="3" id="KW-1185">Reference proteome</keyword>
<dbReference type="RefSeq" id="WP_073173790.1">
    <property type="nucleotide sequence ID" value="NZ_FQZE01000049.1"/>
</dbReference>
<dbReference type="SMART" id="SM01235">
    <property type="entry name" value="Haem_bd"/>
    <property type="match status" value="1"/>
</dbReference>
<evidence type="ECO:0000313" key="2">
    <source>
        <dbReference type="EMBL" id="SHK00841.1"/>
    </source>
</evidence>
<evidence type="ECO:0000313" key="3">
    <source>
        <dbReference type="Proteomes" id="UP000184050"/>
    </source>
</evidence>